<feature type="compositionally biased region" description="Polar residues" evidence="1">
    <location>
        <begin position="157"/>
        <end position="167"/>
    </location>
</feature>
<feature type="compositionally biased region" description="Low complexity" evidence="1">
    <location>
        <begin position="401"/>
        <end position="411"/>
    </location>
</feature>
<evidence type="ECO:0000313" key="2">
    <source>
        <dbReference type="EMBL" id="KAL3802497.1"/>
    </source>
</evidence>
<feature type="compositionally biased region" description="Basic residues" evidence="1">
    <location>
        <begin position="475"/>
        <end position="485"/>
    </location>
</feature>
<sequence length="586" mass="65821">MILHSSYNRTRAMMLAIPKPLRNSDRYQPAYEGAKFDKSGYCLKHPMIRLCTPAGIGEPGSLSLLSNNEEEEKIKPQFKYVIIRKICPMCGEHSLRNERKFNKGSWAHGYQQPGLIERQSCRGYVAAHSTKRRVDYHHSSDTSSVTESPPSSPEVSRGNSSPNSLHYSLNSSEFSGLGRRTKNLEDLFAITGNKIPVPPVRDSFPLRDCDVLVDKCTRARDVSATRKRLEGKVPFADPNSSKGREKILSKSTLRKDDHYNSVPCLIVESTERLSRGRIITSRGNSTRRESHSASDPSLLDKSSRLERHRSSSRHSRPLEVQARSSKSVATRSTNKSFSHKHSTQPASSKSMCIMTFSRRGSVPVVSSNTTSVNYRKDSDAGNTKRETAMKRSSSKHSLNHMSESTSSMTSSWGDSDTRIQSGGSFHSLSRRGRSESKSKLRLKHAEEKSIYSRERSKSKHNDSKRHTEEKSTCSRGRRKSKPRRKASTEDQKGNKSVISSARRPFSNSLRRRRSLSSKASRVMKTTSTMDGDRDAEPCMQRYELPFNPATGGCNYHPEISLAVRNGGRRGGWRIIRDSCPKCSNLN</sequence>
<reference evidence="2 3" key="1">
    <citation type="journal article" date="2020" name="G3 (Bethesda)">
        <title>Improved Reference Genome for Cyclotella cryptica CCMP332, a Model for Cell Wall Morphogenesis, Salinity Adaptation, and Lipid Production in Diatoms (Bacillariophyta).</title>
        <authorList>
            <person name="Roberts W.R."/>
            <person name="Downey K.M."/>
            <person name="Ruck E.C."/>
            <person name="Traller J.C."/>
            <person name="Alverson A.J."/>
        </authorList>
    </citation>
    <scope>NUCLEOTIDE SEQUENCE [LARGE SCALE GENOMIC DNA]</scope>
    <source>
        <strain evidence="2 3">CCMP332</strain>
    </source>
</reference>
<evidence type="ECO:0000313" key="3">
    <source>
        <dbReference type="Proteomes" id="UP001516023"/>
    </source>
</evidence>
<feature type="compositionally biased region" description="Basic and acidic residues" evidence="1">
    <location>
        <begin position="374"/>
        <end position="389"/>
    </location>
</feature>
<evidence type="ECO:0000256" key="1">
    <source>
        <dbReference type="SAM" id="MobiDB-lite"/>
    </source>
</evidence>
<accession>A0ABD3QPY1</accession>
<feature type="compositionally biased region" description="Polar residues" evidence="1">
    <location>
        <begin position="412"/>
        <end position="427"/>
    </location>
</feature>
<organism evidence="2 3">
    <name type="scientific">Cyclotella cryptica</name>
    <dbReference type="NCBI Taxonomy" id="29204"/>
    <lineage>
        <taxon>Eukaryota</taxon>
        <taxon>Sar</taxon>
        <taxon>Stramenopiles</taxon>
        <taxon>Ochrophyta</taxon>
        <taxon>Bacillariophyta</taxon>
        <taxon>Coscinodiscophyceae</taxon>
        <taxon>Thalassiosirophycidae</taxon>
        <taxon>Stephanodiscales</taxon>
        <taxon>Stephanodiscaceae</taxon>
        <taxon>Cyclotella</taxon>
    </lineage>
</organism>
<feature type="compositionally biased region" description="Low complexity" evidence="1">
    <location>
        <begin position="361"/>
        <end position="373"/>
    </location>
</feature>
<feature type="region of interest" description="Disordered" evidence="1">
    <location>
        <begin position="132"/>
        <end position="167"/>
    </location>
</feature>
<feature type="compositionally biased region" description="Polar residues" evidence="1">
    <location>
        <begin position="322"/>
        <end position="336"/>
    </location>
</feature>
<keyword evidence="3" id="KW-1185">Reference proteome</keyword>
<name>A0ABD3QPY1_9STRA</name>
<feature type="compositionally biased region" description="Low complexity" evidence="1">
    <location>
        <begin position="141"/>
        <end position="156"/>
    </location>
</feature>
<dbReference type="AlphaFoldDB" id="A0ABD3QPY1"/>
<dbReference type="EMBL" id="JABMIG020000019">
    <property type="protein sequence ID" value="KAL3802497.1"/>
    <property type="molecule type" value="Genomic_DNA"/>
</dbReference>
<feature type="region of interest" description="Disordered" evidence="1">
    <location>
        <begin position="277"/>
        <end position="535"/>
    </location>
</feature>
<proteinExistence type="predicted"/>
<protein>
    <submittedName>
        <fullName evidence="2">Uncharacterized protein</fullName>
    </submittedName>
</protein>
<gene>
    <name evidence="2" type="ORF">HJC23_012516</name>
</gene>
<feature type="compositionally biased region" description="Basic and acidic residues" evidence="1">
    <location>
        <begin position="432"/>
        <end position="472"/>
    </location>
</feature>
<comment type="caution">
    <text evidence="2">The sequence shown here is derived from an EMBL/GenBank/DDBJ whole genome shotgun (WGS) entry which is preliminary data.</text>
</comment>
<dbReference type="Proteomes" id="UP001516023">
    <property type="component" value="Unassembled WGS sequence"/>
</dbReference>